<dbReference type="Proteomes" id="UP000503336">
    <property type="component" value="Chromosome"/>
</dbReference>
<gene>
    <name evidence="2" type="ORF">G5B40_16010</name>
</gene>
<feature type="domain" description="BF1531-like N-terminal" evidence="1">
    <location>
        <begin position="74"/>
        <end position="266"/>
    </location>
</feature>
<sequence length="640" mass="69230">MAEFSMEALSWLRRAPADFRREMRALGADEGRVAGGELADLANHALDLNQLLQFDRALNRITGRIDPGALSPMRLAVLADATTDFTVPAIRVSALRHGVLAEMFAPAYGAAVREAMNPASDLARFKADVALVARDHRGLGLNAPTMDPDAAEAAITAAIAETAGMIDGLERAGVRTVILQTAPIPAEPWSGHFDMRAPGSVPAQISAFNTRLRALADARAAVLLDADALSAAVGRGRWFDPLEWNRAKLPFSLDLTPLYADHVARVLGAIRGKARKCLVLDLDNTCWGGVIGDDGLEGVRVGQGSPEGEAFLAIQAQALALKARGVVLAVCSKNEEDAARLPFREHPDMLLREDDIAVFVANWTDKATNIRGIAKALNIGVDALVFLDDNPAERARVRQMLPEVAVPELPEDPAWYPAALAHAGYFETVGLSADDAKRAEQYRANAARVQEMEKIGDYDAYLASLDMVCDLRPFDEVGRTRIAQLINKSNQFNLTTRRYTEADVAEMQADPKIFDLQIRLTDRFGDNGMISVVIFRIGAEDWICDTWLMSCRVLGRRVEEAALAEVAAAARAAGAQRLIGDYIPSAKNKMVEGHFAALGFTECGATPGGGTRWALDLASFEAATPPMKIIGAERRTQIKT</sequence>
<name>A0A7L5C111_9RHOB</name>
<dbReference type="InterPro" id="IPR049369">
    <property type="entry name" value="BF1531-like_N"/>
</dbReference>
<dbReference type="NCBIfam" id="TIGR01686">
    <property type="entry name" value="FkbH"/>
    <property type="match status" value="1"/>
</dbReference>
<dbReference type="Pfam" id="PF21211">
    <property type="entry name" value="FkbH_N"/>
    <property type="match status" value="1"/>
</dbReference>
<dbReference type="NCBIfam" id="TIGR01681">
    <property type="entry name" value="HAD-SF-IIIC"/>
    <property type="match status" value="1"/>
</dbReference>
<dbReference type="InterPro" id="IPR010033">
    <property type="entry name" value="HAD_SF_ppase_IIIC"/>
</dbReference>
<dbReference type="Gene3D" id="3.40.50.1000">
    <property type="entry name" value="HAD superfamily/HAD-like"/>
    <property type="match status" value="1"/>
</dbReference>
<organism evidence="2 3">
    <name type="scientific">Pikeienuella piscinae</name>
    <dbReference type="NCBI Taxonomy" id="2748098"/>
    <lineage>
        <taxon>Bacteria</taxon>
        <taxon>Pseudomonadati</taxon>
        <taxon>Pseudomonadota</taxon>
        <taxon>Alphaproteobacteria</taxon>
        <taxon>Rhodobacterales</taxon>
        <taxon>Paracoccaceae</taxon>
        <taxon>Pikeienuella</taxon>
    </lineage>
</organism>
<keyword evidence="3" id="KW-1185">Reference proteome</keyword>
<protein>
    <submittedName>
        <fullName evidence="2">HAD-IIIC family phosphatase</fullName>
    </submittedName>
</protein>
<dbReference type="InterPro" id="IPR036514">
    <property type="entry name" value="SGNH_hydro_sf"/>
</dbReference>
<dbReference type="InterPro" id="IPR010037">
    <property type="entry name" value="FkbH_domain"/>
</dbReference>
<dbReference type="RefSeq" id="WP_165100569.1">
    <property type="nucleotide sequence ID" value="NZ_CP049056.1"/>
</dbReference>
<evidence type="ECO:0000313" key="3">
    <source>
        <dbReference type="Proteomes" id="UP000503336"/>
    </source>
</evidence>
<reference evidence="2 3" key="1">
    <citation type="submission" date="2020-02" db="EMBL/GenBank/DDBJ databases">
        <title>complete genome sequence of Rhodobacteraceae bacterium.</title>
        <authorList>
            <person name="Park J."/>
            <person name="Kim Y.-S."/>
            <person name="Kim K.-H."/>
        </authorList>
    </citation>
    <scope>NUCLEOTIDE SEQUENCE [LARGE SCALE GENOMIC DNA]</scope>
    <source>
        <strain evidence="2 3">RR4-56</strain>
    </source>
</reference>
<accession>A0A7L5C111</accession>
<evidence type="ECO:0000313" key="2">
    <source>
        <dbReference type="EMBL" id="QIE56808.1"/>
    </source>
</evidence>
<dbReference type="EMBL" id="CP049056">
    <property type="protein sequence ID" value="QIE56808.1"/>
    <property type="molecule type" value="Genomic_DNA"/>
</dbReference>
<proteinExistence type="predicted"/>
<dbReference type="AlphaFoldDB" id="A0A7L5C111"/>
<evidence type="ECO:0000259" key="1">
    <source>
        <dbReference type="Pfam" id="PF21211"/>
    </source>
</evidence>
<dbReference type="Gene3D" id="3.40.50.1110">
    <property type="entry name" value="SGNH hydrolase"/>
    <property type="match status" value="1"/>
</dbReference>
<dbReference type="InterPro" id="IPR023214">
    <property type="entry name" value="HAD_sf"/>
</dbReference>
<dbReference type="KEGG" id="hdh:G5B40_16010"/>
<dbReference type="GO" id="GO:0016788">
    <property type="term" value="F:hydrolase activity, acting on ester bonds"/>
    <property type="evidence" value="ECO:0007669"/>
    <property type="project" value="UniProtKB-ARBA"/>
</dbReference>